<reference evidence="3" key="2">
    <citation type="submission" date="2014-09" db="EMBL/GenBank/DDBJ databases">
        <authorList>
            <person name="Mudge J."/>
            <person name="Ramaraj T."/>
            <person name="Lindquist I.E."/>
            <person name="Bharti A.K."/>
            <person name="Sundararajan A."/>
            <person name="Cameron C.T."/>
            <person name="Woodward J.E."/>
            <person name="May G.D."/>
            <person name="Brubaker C."/>
            <person name="Broadhvest J."/>
            <person name="Wilkins T.A."/>
        </authorList>
    </citation>
    <scope>NUCLEOTIDE SEQUENCE</scope>
    <source>
        <strain evidence="3">cv. AKA8401</strain>
    </source>
</reference>
<keyword evidence="3" id="KW-1185">Reference proteome</keyword>
<dbReference type="EMBL" id="KN459451">
    <property type="protein sequence ID" value="KHG30700.1"/>
    <property type="molecule type" value="Genomic_DNA"/>
</dbReference>
<accession>A0A0B0Q045</accession>
<proteinExistence type="predicted"/>
<organism evidence="2 3">
    <name type="scientific">Gossypium arboreum</name>
    <name type="common">Tree cotton</name>
    <name type="synonym">Gossypium nanking</name>
    <dbReference type="NCBI Taxonomy" id="29729"/>
    <lineage>
        <taxon>Eukaryota</taxon>
        <taxon>Viridiplantae</taxon>
        <taxon>Streptophyta</taxon>
        <taxon>Embryophyta</taxon>
        <taxon>Tracheophyta</taxon>
        <taxon>Spermatophyta</taxon>
        <taxon>Magnoliopsida</taxon>
        <taxon>eudicotyledons</taxon>
        <taxon>Gunneridae</taxon>
        <taxon>Pentapetalae</taxon>
        <taxon>rosids</taxon>
        <taxon>malvids</taxon>
        <taxon>Malvales</taxon>
        <taxon>Malvaceae</taxon>
        <taxon>Malvoideae</taxon>
        <taxon>Gossypium</taxon>
    </lineage>
</organism>
<dbReference type="AlphaFoldDB" id="A0A0B0Q045"/>
<evidence type="ECO:0000313" key="3">
    <source>
        <dbReference type="Proteomes" id="UP000032142"/>
    </source>
</evidence>
<evidence type="ECO:0000313" key="1">
    <source>
        <dbReference type="EMBL" id="KHG29788.1"/>
    </source>
</evidence>
<protein>
    <submittedName>
        <fullName evidence="2">Uncharacterized protein</fullName>
    </submittedName>
</protein>
<sequence>MNHAHECIMAEYITIMPLSTSIMVKQKENSMSYSRVENPSLHASLASFTFSMQWL</sequence>
<gene>
    <name evidence="1" type="ORF">F383_36207</name>
    <name evidence="2" type="ORF">F383_36467</name>
</gene>
<dbReference type="Proteomes" id="UP000032142">
    <property type="component" value="Unassembled WGS sequence"/>
</dbReference>
<dbReference type="EMBL" id="KN451986">
    <property type="protein sequence ID" value="KHG29788.1"/>
    <property type="molecule type" value="Genomic_DNA"/>
</dbReference>
<evidence type="ECO:0000313" key="2">
    <source>
        <dbReference type="EMBL" id="KHG30700.1"/>
    </source>
</evidence>
<name>A0A0B0Q045_GOSAR</name>
<reference evidence="2" key="1">
    <citation type="submission" date="2014-09" db="EMBL/GenBank/DDBJ databases">
        <title>G. arboreum L. cv. AKA8401 A2 genome assembly version 1.0.</title>
        <authorList>
            <person name="Mudge J."/>
            <person name="Ramaraj T."/>
            <person name="Lindquist I.E."/>
            <person name="Bharti A.K."/>
            <person name="Sundararajan A."/>
            <person name="Cameron C.T."/>
            <person name="Woodward J.E."/>
            <person name="May G.D."/>
            <person name="Brubaker C."/>
            <person name="Broadhvest J."/>
            <person name="Wilkins T.A."/>
        </authorList>
    </citation>
    <scope>NUCLEOTIDE SEQUENCE</scope>
</reference>